<name>A0AAW0PL12_9GOBI</name>
<protein>
    <submittedName>
        <fullName evidence="2">Uncharacterized protein</fullName>
    </submittedName>
</protein>
<dbReference type="AlphaFoldDB" id="A0AAW0PL12"/>
<keyword evidence="3" id="KW-1185">Reference proteome</keyword>
<organism evidence="2 3">
    <name type="scientific">Mugilogobius chulae</name>
    <name type="common">yellowstripe goby</name>
    <dbReference type="NCBI Taxonomy" id="88201"/>
    <lineage>
        <taxon>Eukaryota</taxon>
        <taxon>Metazoa</taxon>
        <taxon>Chordata</taxon>
        <taxon>Craniata</taxon>
        <taxon>Vertebrata</taxon>
        <taxon>Euteleostomi</taxon>
        <taxon>Actinopterygii</taxon>
        <taxon>Neopterygii</taxon>
        <taxon>Teleostei</taxon>
        <taxon>Neoteleostei</taxon>
        <taxon>Acanthomorphata</taxon>
        <taxon>Gobiaria</taxon>
        <taxon>Gobiiformes</taxon>
        <taxon>Gobioidei</taxon>
        <taxon>Gobiidae</taxon>
        <taxon>Gobionellinae</taxon>
        <taxon>Mugilogobius</taxon>
    </lineage>
</organism>
<evidence type="ECO:0000313" key="3">
    <source>
        <dbReference type="Proteomes" id="UP001460270"/>
    </source>
</evidence>
<feature type="compositionally biased region" description="Basic and acidic residues" evidence="1">
    <location>
        <begin position="102"/>
        <end position="111"/>
    </location>
</feature>
<feature type="compositionally biased region" description="Acidic residues" evidence="1">
    <location>
        <begin position="112"/>
        <end position="128"/>
    </location>
</feature>
<feature type="compositionally biased region" description="Polar residues" evidence="1">
    <location>
        <begin position="51"/>
        <end position="60"/>
    </location>
</feature>
<feature type="compositionally biased region" description="Polar residues" evidence="1">
    <location>
        <begin position="1"/>
        <end position="14"/>
    </location>
</feature>
<dbReference type="Proteomes" id="UP001460270">
    <property type="component" value="Unassembled WGS sequence"/>
</dbReference>
<proteinExistence type="predicted"/>
<evidence type="ECO:0000256" key="1">
    <source>
        <dbReference type="SAM" id="MobiDB-lite"/>
    </source>
</evidence>
<accession>A0AAW0PL12</accession>
<feature type="region of interest" description="Disordered" evidence="1">
    <location>
        <begin position="1"/>
        <end position="128"/>
    </location>
</feature>
<evidence type="ECO:0000313" key="2">
    <source>
        <dbReference type="EMBL" id="KAK7929414.1"/>
    </source>
</evidence>
<reference evidence="3" key="1">
    <citation type="submission" date="2024-04" db="EMBL/GenBank/DDBJ databases">
        <title>Salinicola lusitanus LLJ914,a marine bacterium isolated from the Okinawa Trough.</title>
        <authorList>
            <person name="Li J."/>
        </authorList>
    </citation>
    <scope>NUCLEOTIDE SEQUENCE [LARGE SCALE GENOMIC DNA]</scope>
</reference>
<comment type="caution">
    <text evidence="2">The sequence shown here is derived from an EMBL/GenBank/DDBJ whole genome shotgun (WGS) entry which is preliminary data.</text>
</comment>
<gene>
    <name evidence="2" type="ORF">WMY93_005809</name>
</gene>
<sequence>MDLTPTPSGVNSQGLCPVLDGPAPPSSTPILPKTTNLGGQEHVQADKALGNSGSQASQQPEGLCDSLGGQGPPTKICPDSKSCPEKTQSKKRTFASMAKKVIMQERLRKAEEDVDEDDLDEEPEEDLSVDQLEKRLKKVMPGPRLGWGSTIFFLLMRKTQSKTTF</sequence>
<dbReference type="EMBL" id="JBBPFD010000004">
    <property type="protein sequence ID" value="KAK7929414.1"/>
    <property type="molecule type" value="Genomic_DNA"/>
</dbReference>